<feature type="domain" description="Ig-like" evidence="13">
    <location>
        <begin position="397"/>
        <end position="483"/>
    </location>
</feature>
<evidence type="ECO:0000256" key="11">
    <source>
        <dbReference type="SAM" id="MobiDB-lite"/>
    </source>
</evidence>
<dbReference type="SMART" id="SM00409">
    <property type="entry name" value="IG"/>
    <property type="match status" value="2"/>
</dbReference>
<dbReference type="PANTHER" id="PTHR25466:SF14">
    <property type="entry name" value="BUTYROPHILIN SUBFAMILY 2 MEMBER A2-LIKE-RELATED"/>
    <property type="match status" value="1"/>
</dbReference>
<evidence type="ECO:0000256" key="4">
    <source>
        <dbReference type="ARBA" id="ARBA00022729"/>
    </source>
</evidence>
<evidence type="ECO:0000256" key="12">
    <source>
        <dbReference type="SAM" id="Phobius"/>
    </source>
</evidence>
<dbReference type="InterPro" id="IPR003597">
    <property type="entry name" value="Ig_C1-set"/>
</dbReference>
<name>A0AAW0MUB2_9GOBI</name>
<dbReference type="AlphaFoldDB" id="A0AAW0MUB2"/>
<keyword evidence="8" id="KW-0675">Receptor</keyword>
<feature type="region of interest" description="Disordered" evidence="11">
    <location>
        <begin position="384"/>
        <end position="409"/>
    </location>
</feature>
<dbReference type="CDD" id="cd00096">
    <property type="entry name" value="Ig"/>
    <property type="match status" value="1"/>
</dbReference>
<dbReference type="InterPro" id="IPR013783">
    <property type="entry name" value="Ig-like_fold"/>
</dbReference>
<comment type="subcellular location">
    <subcellularLocation>
        <location evidence="1">Cell membrane</location>
        <topology evidence="1">Single-pass type I membrane protein</topology>
    </subcellularLocation>
</comment>
<evidence type="ECO:0000313" key="14">
    <source>
        <dbReference type="EMBL" id="KAK7881534.1"/>
    </source>
</evidence>
<evidence type="ECO:0000256" key="6">
    <source>
        <dbReference type="ARBA" id="ARBA00023136"/>
    </source>
</evidence>
<sequence length="500" mass="56327">MLATPVPRMVTERERVLATPDLVQLLNVSVMLATPDPRTVTERERDVSHSSSSYETEVPCVLLESCVLPCSFKTGTKDPVINWSKTPGDIPVHSYYHGQNQPEHQHENFTGRTSLFEKELSTGNASLLLSEVKVQDEGRYVCFTSSAEHDSRTSHIHLTVYAHIGEVNVVMQDSQLLCSAEGLYPEPTVTWFSGSSFTRTENSRTTVHQREDQLYNINSSVTQMSNLEQCQVCFAHICRSTIFILRGKRKELENRALLPCILPSSPIKSLIWKFNQENIICNQTGSEMVYNESWKPFVLGLTMGSFHLVLVDLNRDHEGLYSCHVQTDTVAVITITHLKIRALHVFAIVVLILHIIAVAIGLWSNWAIVLSIYTSLRLSFGDDDLRDGPQNQEKEPPSQQRSQKKASPWETQVGEVNVVMQDSELLCSSEGLYPEPTVTWFSGSSFIRTESIRTTVHQREDQLYNINSSVPFLSKSEQYECQVCSAHICRGTVFKLKGGC</sequence>
<keyword evidence="5 12" id="KW-1133">Transmembrane helix</keyword>
<feature type="domain" description="Ig-like" evidence="13">
    <location>
        <begin position="37"/>
        <end position="159"/>
    </location>
</feature>
<comment type="caution">
    <text evidence="14">The sequence shown here is derived from an EMBL/GenBank/DDBJ whole genome shotgun (WGS) entry which is preliminary data.</text>
</comment>
<dbReference type="GO" id="GO:0071222">
    <property type="term" value="P:cellular response to lipopolysaccharide"/>
    <property type="evidence" value="ECO:0007669"/>
    <property type="project" value="TreeGrafter"/>
</dbReference>
<dbReference type="InterPro" id="IPR003598">
    <property type="entry name" value="Ig_sub2"/>
</dbReference>
<dbReference type="GO" id="GO:0042102">
    <property type="term" value="P:positive regulation of T cell proliferation"/>
    <property type="evidence" value="ECO:0007669"/>
    <property type="project" value="TreeGrafter"/>
</dbReference>
<dbReference type="Pfam" id="PF07654">
    <property type="entry name" value="C1-set"/>
    <property type="match status" value="1"/>
</dbReference>
<dbReference type="InterPro" id="IPR003599">
    <property type="entry name" value="Ig_sub"/>
</dbReference>
<organism evidence="14 15">
    <name type="scientific">Mugilogobius chulae</name>
    <name type="common">yellowstripe goby</name>
    <dbReference type="NCBI Taxonomy" id="88201"/>
    <lineage>
        <taxon>Eukaryota</taxon>
        <taxon>Metazoa</taxon>
        <taxon>Chordata</taxon>
        <taxon>Craniata</taxon>
        <taxon>Vertebrata</taxon>
        <taxon>Euteleostomi</taxon>
        <taxon>Actinopterygii</taxon>
        <taxon>Neopterygii</taxon>
        <taxon>Teleostei</taxon>
        <taxon>Neoteleostei</taxon>
        <taxon>Acanthomorphata</taxon>
        <taxon>Gobiaria</taxon>
        <taxon>Gobiiformes</taxon>
        <taxon>Gobioidei</taxon>
        <taxon>Gobiidae</taxon>
        <taxon>Gobionellinae</taxon>
        <taxon>Mugilogobius</taxon>
    </lineage>
</organism>
<evidence type="ECO:0000256" key="2">
    <source>
        <dbReference type="ARBA" id="ARBA00022475"/>
    </source>
</evidence>
<evidence type="ECO:0000256" key="8">
    <source>
        <dbReference type="ARBA" id="ARBA00023170"/>
    </source>
</evidence>
<dbReference type="InterPro" id="IPR013106">
    <property type="entry name" value="Ig_V-set"/>
</dbReference>
<dbReference type="GO" id="GO:0006955">
    <property type="term" value="P:immune response"/>
    <property type="evidence" value="ECO:0007669"/>
    <property type="project" value="TreeGrafter"/>
</dbReference>
<dbReference type="FunFam" id="2.60.40.10:FF:000142">
    <property type="entry name" value="V-set domain-containing T-cell activation inhibitor 1"/>
    <property type="match status" value="1"/>
</dbReference>
<evidence type="ECO:0000256" key="3">
    <source>
        <dbReference type="ARBA" id="ARBA00022692"/>
    </source>
</evidence>
<dbReference type="PANTHER" id="PTHR25466">
    <property type="entry name" value="T-LYMPHOCYTE ACTIVATION ANTIGEN"/>
    <property type="match status" value="1"/>
</dbReference>
<keyword evidence="3 12" id="KW-0812">Transmembrane</keyword>
<proteinExistence type="predicted"/>
<dbReference type="Gene3D" id="2.60.40.10">
    <property type="entry name" value="Immunoglobulins"/>
    <property type="match status" value="4"/>
</dbReference>
<keyword evidence="9" id="KW-0325">Glycoprotein</keyword>
<reference evidence="15" key="1">
    <citation type="submission" date="2024-04" db="EMBL/GenBank/DDBJ databases">
        <title>Salinicola lusitanus LLJ914,a marine bacterium isolated from the Okinawa Trough.</title>
        <authorList>
            <person name="Li J."/>
        </authorList>
    </citation>
    <scope>NUCLEOTIDE SEQUENCE [LARGE SCALE GENOMIC DNA]</scope>
</reference>
<evidence type="ECO:0000256" key="10">
    <source>
        <dbReference type="ARBA" id="ARBA00023319"/>
    </source>
</evidence>
<dbReference type="SUPFAM" id="SSF48726">
    <property type="entry name" value="Immunoglobulin"/>
    <property type="match status" value="4"/>
</dbReference>
<dbReference type="GO" id="GO:0042130">
    <property type="term" value="P:negative regulation of T cell proliferation"/>
    <property type="evidence" value="ECO:0007669"/>
    <property type="project" value="TreeGrafter"/>
</dbReference>
<dbReference type="GO" id="GO:0009897">
    <property type="term" value="C:external side of plasma membrane"/>
    <property type="evidence" value="ECO:0007669"/>
    <property type="project" value="TreeGrafter"/>
</dbReference>
<dbReference type="SMART" id="SM00408">
    <property type="entry name" value="IGc2"/>
    <property type="match status" value="1"/>
</dbReference>
<dbReference type="Pfam" id="PF07686">
    <property type="entry name" value="V-set"/>
    <property type="match status" value="1"/>
</dbReference>
<dbReference type="SMART" id="SM00406">
    <property type="entry name" value="IGv"/>
    <property type="match status" value="1"/>
</dbReference>
<protein>
    <recommendedName>
        <fullName evidence="13">Ig-like domain-containing protein</fullName>
    </recommendedName>
</protein>
<evidence type="ECO:0000256" key="1">
    <source>
        <dbReference type="ARBA" id="ARBA00004251"/>
    </source>
</evidence>
<keyword evidence="10" id="KW-0393">Immunoglobulin domain</keyword>
<keyword evidence="4" id="KW-0732">Signal</keyword>
<evidence type="ECO:0000313" key="15">
    <source>
        <dbReference type="Proteomes" id="UP001460270"/>
    </source>
</evidence>
<gene>
    <name evidence="14" type="ORF">WMY93_029943</name>
</gene>
<accession>A0AAW0MUB2</accession>
<keyword evidence="6 12" id="KW-0472">Membrane</keyword>
<evidence type="ECO:0000256" key="5">
    <source>
        <dbReference type="ARBA" id="ARBA00022989"/>
    </source>
</evidence>
<dbReference type="GO" id="GO:0031295">
    <property type="term" value="P:T cell costimulation"/>
    <property type="evidence" value="ECO:0007669"/>
    <property type="project" value="TreeGrafter"/>
</dbReference>
<keyword evidence="2" id="KW-1003">Cell membrane</keyword>
<keyword evidence="7" id="KW-1015">Disulfide bond</keyword>
<evidence type="ECO:0000256" key="7">
    <source>
        <dbReference type="ARBA" id="ARBA00023157"/>
    </source>
</evidence>
<dbReference type="InterPro" id="IPR051713">
    <property type="entry name" value="T-cell_Activation_Regulation"/>
</dbReference>
<evidence type="ECO:0000259" key="13">
    <source>
        <dbReference type="PROSITE" id="PS50835"/>
    </source>
</evidence>
<dbReference type="GO" id="GO:0007166">
    <property type="term" value="P:cell surface receptor signaling pathway"/>
    <property type="evidence" value="ECO:0007669"/>
    <property type="project" value="TreeGrafter"/>
</dbReference>
<feature type="transmembrane region" description="Helical" evidence="12">
    <location>
        <begin position="343"/>
        <end position="368"/>
    </location>
</feature>
<keyword evidence="15" id="KW-1185">Reference proteome</keyword>
<evidence type="ECO:0000256" key="9">
    <source>
        <dbReference type="ARBA" id="ARBA00023180"/>
    </source>
</evidence>
<dbReference type="InterPro" id="IPR036179">
    <property type="entry name" value="Ig-like_dom_sf"/>
</dbReference>
<dbReference type="EMBL" id="JBBPFD010000022">
    <property type="protein sequence ID" value="KAK7881534.1"/>
    <property type="molecule type" value="Genomic_DNA"/>
</dbReference>
<dbReference type="InterPro" id="IPR007110">
    <property type="entry name" value="Ig-like_dom"/>
</dbReference>
<dbReference type="Proteomes" id="UP001460270">
    <property type="component" value="Unassembled WGS sequence"/>
</dbReference>
<feature type="domain" description="Ig-like" evidence="13">
    <location>
        <begin position="165"/>
        <end position="334"/>
    </location>
</feature>
<dbReference type="PROSITE" id="PS50835">
    <property type="entry name" value="IG_LIKE"/>
    <property type="match status" value="3"/>
</dbReference>